<sequence length="179" mass="19185">MVRRTLVVTALLTALAGCGTTGSTGADQAPPVASISQPPSAAAAAPGSSEGPRARLDTTQKELEEWALAYWQCMKDQGANVSDSPKSKINGVVDKSQATPEMFAACASKKPAFLPREMDPDLNPEYQRQHHEYVKCQQDKGMPIVETEGGWNYESSNVIVPPDADEIDMACRVEAFSGN</sequence>
<reference evidence="3 4" key="1">
    <citation type="submission" date="2021-01" db="EMBL/GenBank/DDBJ databases">
        <title>Whole genome shotgun sequence of Actinoplanes couchii NBRC 106145.</title>
        <authorList>
            <person name="Komaki H."/>
            <person name="Tamura T."/>
        </authorList>
    </citation>
    <scope>NUCLEOTIDE SEQUENCE [LARGE SCALE GENOMIC DNA]</scope>
    <source>
        <strain evidence="3 4">NBRC 106145</strain>
    </source>
</reference>
<dbReference type="PROSITE" id="PS51257">
    <property type="entry name" value="PROKAR_LIPOPROTEIN"/>
    <property type="match status" value="1"/>
</dbReference>
<evidence type="ECO:0000256" key="1">
    <source>
        <dbReference type="SAM" id="MobiDB-lite"/>
    </source>
</evidence>
<accession>A0ABQ3XEM1</accession>
<evidence type="ECO:0000313" key="4">
    <source>
        <dbReference type="Proteomes" id="UP000612282"/>
    </source>
</evidence>
<feature type="compositionally biased region" description="Low complexity" evidence="1">
    <location>
        <begin position="19"/>
        <end position="49"/>
    </location>
</feature>
<feature type="chain" id="PRO_5046731336" description="Lipoprotein" evidence="2">
    <location>
        <begin position="26"/>
        <end position="179"/>
    </location>
</feature>
<keyword evidence="4" id="KW-1185">Reference proteome</keyword>
<feature type="signal peptide" evidence="2">
    <location>
        <begin position="1"/>
        <end position="25"/>
    </location>
</feature>
<dbReference type="Proteomes" id="UP000612282">
    <property type="component" value="Unassembled WGS sequence"/>
</dbReference>
<comment type="caution">
    <text evidence="3">The sequence shown here is derived from an EMBL/GenBank/DDBJ whole genome shotgun (WGS) entry which is preliminary data.</text>
</comment>
<evidence type="ECO:0000256" key="2">
    <source>
        <dbReference type="SAM" id="SignalP"/>
    </source>
</evidence>
<organism evidence="3 4">
    <name type="scientific">Actinoplanes couchii</name>
    <dbReference type="NCBI Taxonomy" id="403638"/>
    <lineage>
        <taxon>Bacteria</taxon>
        <taxon>Bacillati</taxon>
        <taxon>Actinomycetota</taxon>
        <taxon>Actinomycetes</taxon>
        <taxon>Micromonosporales</taxon>
        <taxon>Micromonosporaceae</taxon>
        <taxon>Actinoplanes</taxon>
    </lineage>
</organism>
<dbReference type="EMBL" id="BOMG01000064">
    <property type="protein sequence ID" value="GID56933.1"/>
    <property type="molecule type" value="Genomic_DNA"/>
</dbReference>
<gene>
    <name evidence="3" type="ORF">Aco03nite_053370</name>
</gene>
<evidence type="ECO:0008006" key="5">
    <source>
        <dbReference type="Google" id="ProtNLM"/>
    </source>
</evidence>
<evidence type="ECO:0000313" key="3">
    <source>
        <dbReference type="EMBL" id="GID56933.1"/>
    </source>
</evidence>
<protein>
    <recommendedName>
        <fullName evidence="5">Lipoprotein</fullName>
    </recommendedName>
</protein>
<dbReference type="RefSeq" id="WP_203798987.1">
    <property type="nucleotide sequence ID" value="NZ_BAAAQE010000094.1"/>
</dbReference>
<keyword evidence="2" id="KW-0732">Signal</keyword>
<name>A0ABQ3XEM1_9ACTN</name>
<feature type="region of interest" description="Disordered" evidence="1">
    <location>
        <begin position="19"/>
        <end position="57"/>
    </location>
</feature>
<proteinExistence type="predicted"/>